<evidence type="ECO:0008006" key="5">
    <source>
        <dbReference type="Google" id="ProtNLM"/>
    </source>
</evidence>
<reference evidence="4" key="1">
    <citation type="submission" date="2019-04" db="EMBL/GenBank/DDBJ databases">
        <title>Friends and foes A comparative genomics studyof 23 Aspergillus species from section Flavi.</title>
        <authorList>
            <consortium name="DOE Joint Genome Institute"/>
            <person name="Kjaerbolling I."/>
            <person name="Vesth T."/>
            <person name="Frisvad J.C."/>
            <person name="Nybo J.L."/>
            <person name="Theobald S."/>
            <person name="Kildgaard S."/>
            <person name="Isbrandt T."/>
            <person name="Kuo A."/>
            <person name="Sato A."/>
            <person name="Lyhne E.K."/>
            <person name="Kogle M.E."/>
            <person name="Wiebenga A."/>
            <person name="Kun R.S."/>
            <person name="Lubbers R.J."/>
            <person name="Makela M.R."/>
            <person name="Barry K."/>
            <person name="Chovatia M."/>
            <person name="Clum A."/>
            <person name="Daum C."/>
            <person name="Haridas S."/>
            <person name="He G."/>
            <person name="LaButti K."/>
            <person name="Lipzen A."/>
            <person name="Mondo S."/>
            <person name="Riley R."/>
            <person name="Salamov A."/>
            <person name="Simmons B.A."/>
            <person name="Magnuson J.K."/>
            <person name="Henrissat B."/>
            <person name="Mortensen U.H."/>
            <person name="Larsen T.O."/>
            <person name="Devries R.P."/>
            <person name="Grigoriev I.V."/>
            <person name="Machida M."/>
            <person name="Baker S.E."/>
            <person name="Andersen M.R."/>
        </authorList>
    </citation>
    <scope>NUCLEOTIDE SEQUENCE [LARGE SCALE GENOMIC DNA]</scope>
    <source>
        <strain evidence="4">CBS 130015</strain>
    </source>
</reference>
<dbReference type="PANTHER" id="PTHR45527:SF12">
    <property type="entry name" value="NONRIBOSOMAL PEPTIDE SYNTHETASE IVOA"/>
    <property type="match status" value="1"/>
</dbReference>
<keyword evidence="4" id="KW-1185">Reference proteome</keyword>
<dbReference type="Proteomes" id="UP000325433">
    <property type="component" value="Unassembled WGS sequence"/>
</dbReference>
<keyword evidence="1" id="KW-0596">Phosphopantetheine</keyword>
<dbReference type="Gene3D" id="3.40.50.12780">
    <property type="entry name" value="N-terminal domain of ligase-like"/>
    <property type="match status" value="1"/>
</dbReference>
<dbReference type="GO" id="GO:0043041">
    <property type="term" value="P:amino acid activation for nonribosomal peptide biosynthetic process"/>
    <property type="evidence" value="ECO:0007669"/>
    <property type="project" value="TreeGrafter"/>
</dbReference>
<gene>
    <name evidence="3" type="ORF">BDV41DRAFT_542328</name>
</gene>
<organism evidence="3 4">
    <name type="scientific">Aspergillus transmontanensis</name>
    <dbReference type="NCBI Taxonomy" id="1034304"/>
    <lineage>
        <taxon>Eukaryota</taxon>
        <taxon>Fungi</taxon>
        <taxon>Dikarya</taxon>
        <taxon>Ascomycota</taxon>
        <taxon>Pezizomycotina</taxon>
        <taxon>Eurotiomycetes</taxon>
        <taxon>Eurotiomycetidae</taxon>
        <taxon>Eurotiales</taxon>
        <taxon>Aspergillaceae</taxon>
        <taxon>Aspergillus</taxon>
        <taxon>Aspergillus subgen. Circumdati</taxon>
    </lineage>
</organism>
<name>A0A5N6VUB3_9EURO</name>
<sequence length="70" mass="7959">MRKSDRATYSALGVRLMNAYGPTECSVNAIIHHRVRPRHSVQNIGKPTGAVAWIVDPDDVEKPMEWRLLF</sequence>
<dbReference type="GO" id="GO:0031177">
    <property type="term" value="F:phosphopantetheine binding"/>
    <property type="evidence" value="ECO:0007669"/>
    <property type="project" value="TreeGrafter"/>
</dbReference>
<dbReference type="GO" id="GO:0005737">
    <property type="term" value="C:cytoplasm"/>
    <property type="evidence" value="ECO:0007669"/>
    <property type="project" value="TreeGrafter"/>
</dbReference>
<evidence type="ECO:0000256" key="2">
    <source>
        <dbReference type="ARBA" id="ARBA00022553"/>
    </source>
</evidence>
<dbReference type="GO" id="GO:0044550">
    <property type="term" value="P:secondary metabolite biosynthetic process"/>
    <property type="evidence" value="ECO:0007669"/>
    <property type="project" value="TreeGrafter"/>
</dbReference>
<dbReference type="PANTHER" id="PTHR45527">
    <property type="entry name" value="NONRIBOSOMAL PEPTIDE SYNTHETASE"/>
    <property type="match status" value="1"/>
</dbReference>
<dbReference type="SUPFAM" id="SSF56801">
    <property type="entry name" value="Acetyl-CoA synthetase-like"/>
    <property type="match status" value="1"/>
</dbReference>
<dbReference type="AlphaFoldDB" id="A0A5N6VUB3"/>
<evidence type="ECO:0000313" key="3">
    <source>
        <dbReference type="EMBL" id="KAE8311419.1"/>
    </source>
</evidence>
<keyword evidence="2" id="KW-0597">Phosphoprotein</keyword>
<evidence type="ECO:0000313" key="4">
    <source>
        <dbReference type="Proteomes" id="UP000325433"/>
    </source>
</evidence>
<accession>A0A5N6VUB3</accession>
<dbReference type="EMBL" id="ML738343">
    <property type="protein sequence ID" value="KAE8311419.1"/>
    <property type="molecule type" value="Genomic_DNA"/>
</dbReference>
<proteinExistence type="predicted"/>
<evidence type="ECO:0000256" key="1">
    <source>
        <dbReference type="ARBA" id="ARBA00022450"/>
    </source>
</evidence>
<dbReference type="InterPro" id="IPR042099">
    <property type="entry name" value="ANL_N_sf"/>
</dbReference>
<protein>
    <recommendedName>
        <fullName evidence="5">AMP-dependent synthetase/ligase domain-containing protein</fullName>
    </recommendedName>
</protein>
<feature type="non-terminal residue" evidence="3">
    <location>
        <position position="70"/>
    </location>
</feature>